<dbReference type="EMBL" id="KB095905">
    <property type="protein sequence ID" value="ESO10094.1"/>
    <property type="molecule type" value="Genomic_DNA"/>
</dbReference>
<dbReference type="EnsemblMetazoa" id="HelroT167946">
    <property type="protein sequence ID" value="HelroP167946"/>
    <property type="gene ID" value="HelroG167946"/>
</dbReference>
<evidence type="ECO:0000313" key="3">
    <source>
        <dbReference type="Proteomes" id="UP000015101"/>
    </source>
</evidence>
<dbReference type="EMBL" id="AMQM01002874">
    <property type="status" value="NOT_ANNOTATED_CDS"/>
    <property type="molecule type" value="Genomic_DNA"/>
</dbReference>
<accession>T1EZZ9</accession>
<gene>
    <name evidence="2" type="primary">20202149</name>
    <name evidence="1" type="ORF">HELRODRAFT_167946</name>
</gene>
<dbReference type="InParanoid" id="T1EZZ9"/>
<evidence type="ECO:0000313" key="1">
    <source>
        <dbReference type="EMBL" id="ESO10094.1"/>
    </source>
</evidence>
<reference evidence="2" key="3">
    <citation type="submission" date="2015-06" db="UniProtKB">
        <authorList>
            <consortium name="EnsemblMetazoa"/>
        </authorList>
    </citation>
    <scope>IDENTIFICATION</scope>
</reference>
<proteinExistence type="predicted"/>
<evidence type="ECO:0000313" key="2">
    <source>
        <dbReference type="EnsemblMetazoa" id="HelroP167946"/>
    </source>
</evidence>
<dbReference type="KEGG" id="hro:HELRODRAFT_167946"/>
<dbReference type="EMBL" id="AMQM01002873">
    <property type="status" value="NOT_ANNOTATED_CDS"/>
    <property type="molecule type" value="Genomic_DNA"/>
</dbReference>
<name>T1EZZ9_HELRO</name>
<reference evidence="3" key="1">
    <citation type="submission" date="2012-12" db="EMBL/GenBank/DDBJ databases">
        <authorList>
            <person name="Hellsten U."/>
            <person name="Grimwood J."/>
            <person name="Chapman J.A."/>
            <person name="Shapiro H."/>
            <person name="Aerts A."/>
            <person name="Otillar R.P."/>
            <person name="Terry A.Y."/>
            <person name="Boore J.L."/>
            <person name="Simakov O."/>
            <person name="Marletaz F."/>
            <person name="Cho S.-J."/>
            <person name="Edsinger-Gonzales E."/>
            <person name="Havlak P."/>
            <person name="Kuo D.-H."/>
            <person name="Larsson T."/>
            <person name="Lv J."/>
            <person name="Arendt D."/>
            <person name="Savage R."/>
            <person name="Osoegawa K."/>
            <person name="de Jong P."/>
            <person name="Lindberg D.R."/>
            <person name="Seaver E.C."/>
            <person name="Weisblat D.A."/>
            <person name="Putnam N.H."/>
            <person name="Grigoriev I.V."/>
            <person name="Rokhsar D.S."/>
        </authorList>
    </citation>
    <scope>NUCLEOTIDE SEQUENCE</scope>
</reference>
<dbReference type="AlphaFoldDB" id="T1EZZ9"/>
<organism evidence="2 3">
    <name type="scientific">Helobdella robusta</name>
    <name type="common">Californian leech</name>
    <dbReference type="NCBI Taxonomy" id="6412"/>
    <lineage>
        <taxon>Eukaryota</taxon>
        <taxon>Metazoa</taxon>
        <taxon>Spiralia</taxon>
        <taxon>Lophotrochozoa</taxon>
        <taxon>Annelida</taxon>
        <taxon>Clitellata</taxon>
        <taxon>Hirudinea</taxon>
        <taxon>Rhynchobdellida</taxon>
        <taxon>Glossiphoniidae</taxon>
        <taxon>Helobdella</taxon>
    </lineage>
</organism>
<dbReference type="RefSeq" id="XP_009011908.1">
    <property type="nucleotide sequence ID" value="XM_009013660.1"/>
</dbReference>
<protein>
    <submittedName>
        <fullName evidence="1 2">Uncharacterized protein</fullName>
    </submittedName>
</protein>
<dbReference type="CTD" id="20202149"/>
<dbReference type="HOGENOM" id="CLU_2063978_0_0_1"/>
<keyword evidence="3" id="KW-1185">Reference proteome</keyword>
<reference evidence="1 3" key="2">
    <citation type="journal article" date="2013" name="Nature">
        <title>Insights into bilaterian evolution from three spiralian genomes.</title>
        <authorList>
            <person name="Simakov O."/>
            <person name="Marletaz F."/>
            <person name="Cho S.J."/>
            <person name="Edsinger-Gonzales E."/>
            <person name="Havlak P."/>
            <person name="Hellsten U."/>
            <person name="Kuo D.H."/>
            <person name="Larsson T."/>
            <person name="Lv J."/>
            <person name="Arendt D."/>
            <person name="Savage R."/>
            <person name="Osoegawa K."/>
            <person name="de Jong P."/>
            <person name="Grimwood J."/>
            <person name="Chapman J.A."/>
            <person name="Shapiro H."/>
            <person name="Aerts A."/>
            <person name="Otillar R.P."/>
            <person name="Terry A.Y."/>
            <person name="Boore J.L."/>
            <person name="Grigoriev I.V."/>
            <person name="Lindberg D.R."/>
            <person name="Seaver E.C."/>
            <person name="Weisblat D.A."/>
            <person name="Putnam N.H."/>
            <person name="Rokhsar D.S."/>
        </authorList>
    </citation>
    <scope>NUCLEOTIDE SEQUENCE</scope>
</reference>
<sequence length="119" mass="13874">MRKEERTGEMARCYGKQMLSSNFFKRLLPSSFRLLHYNANINICAASDKFLASTAPYRLVLSCLVWQIVNIIQQPLSARVFLINKLTEFSPQQGTQTSVSYNESLIFIIDWFISYYLKF</sequence>
<dbReference type="GeneID" id="20202149"/>
<dbReference type="Proteomes" id="UP000015101">
    <property type="component" value="Unassembled WGS sequence"/>
</dbReference>